<organism evidence="1 2">
    <name type="scientific">Paramagnetospirillum magnetotacticum MS-1</name>
    <dbReference type="NCBI Taxonomy" id="272627"/>
    <lineage>
        <taxon>Bacteria</taxon>
        <taxon>Pseudomonadati</taxon>
        <taxon>Pseudomonadota</taxon>
        <taxon>Alphaproteobacteria</taxon>
        <taxon>Rhodospirillales</taxon>
        <taxon>Magnetospirillaceae</taxon>
        <taxon>Paramagnetospirillum</taxon>
    </lineage>
</organism>
<dbReference type="OrthoDB" id="460582at2"/>
<evidence type="ECO:0000313" key="2">
    <source>
        <dbReference type="Proteomes" id="UP000031971"/>
    </source>
</evidence>
<gene>
    <name evidence="1" type="ORF">CCC_03760</name>
</gene>
<dbReference type="SUPFAM" id="SSF56059">
    <property type="entry name" value="Glutathione synthetase ATP-binding domain-like"/>
    <property type="match status" value="1"/>
</dbReference>
<keyword evidence="2" id="KW-1185">Reference proteome</keyword>
<sequence length="397" mass="43855">MGMARLTTMAFHGENMVPPAIELLKRSEADPTDSAALLDLSAIHFLLGHEEAGLAYQERALAQNQVYRDHSETASEDGVRLLAFAAPGNLMSNVPIQFLIENSDIRLDVLYVVPGLDLPERVPAHDMAMVIAGESEPNREVLERIAAFADLWPCPPVLNDPRKVLQLSRDGVSSLLSGVPGIRIPATTRVDPESLARLGRGEIALTDLLPDGSFPVIARPLDSHAGKGLAKLDDPSTIALYLAAQPAEGYYLSSFVDYRGAGGMFRKYRIALIDGKPFVCHMAVSAHWMIHYLNADMRESAEKRAEEAQAFATFDEDFAARHKDAFATMAERIGLDYFAMDCAETPDGDLLVFEADTAMIVHAMDPPDIFPYKAPQMRRIFKAFQDMLRRIKQDKQD</sequence>
<evidence type="ECO:0000313" key="1">
    <source>
        <dbReference type="EMBL" id="KIL98477.1"/>
    </source>
</evidence>
<accession>A0A0C2UAG9</accession>
<dbReference type="AlphaFoldDB" id="A0A0C2UAG9"/>
<protein>
    <recommendedName>
        <fullName evidence="3">ATP-grasp domain-containing protein</fullName>
    </recommendedName>
</protein>
<name>A0A0C2UAG9_PARME</name>
<proteinExistence type="predicted"/>
<comment type="caution">
    <text evidence="1">The sequence shown here is derived from an EMBL/GenBank/DDBJ whole genome shotgun (WGS) entry which is preliminary data.</text>
</comment>
<evidence type="ECO:0008006" key="3">
    <source>
        <dbReference type="Google" id="ProtNLM"/>
    </source>
</evidence>
<dbReference type="Proteomes" id="UP000031971">
    <property type="component" value="Unassembled WGS sequence"/>
</dbReference>
<dbReference type="EMBL" id="JXSL01000028">
    <property type="protein sequence ID" value="KIL98477.1"/>
    <property type="molecule type" value="Genomic_DNA"/>
</dbReference>
<dbReference type="STRING" id="272627.CCC_03760"/>
<reference evidence="1 2" key="1">
    <citation type="submission" date="2015-01" db="EMBL/GenBank/DDBJ databases">
        <title>Genome Sequence of Magnetospirillum magnetotacticum Strain MS-1.</title>
        <authorList>
            <person name="Marinov G.K."/>
            <person name="Smalley M.D."/>
            <person name="DeSalvo G."/>
        </authorList>
    </citation>
    <scope>NUCLEOTIDE SEQUENCE [LARGE SCALE GENOMIC DNA]</scope>
    <source>
        <strain evidence="1 2">MS-1</strain>
    </source>
</reference>